<sequence>MKTLIVYSTKYGATEKCAEILAKKLAGEVDCINLKTKNNIDLSTYETVIIGGSIYIGSIQKEVTSFCKDNLKALKNKQLGLYICCMRDEKEALDQLYSSFPQELTEKAKAKEVFGGEFTISKMSFIDRFITKKVAKTNKDTAKYLYDNIERFAELMNK</sequence>
<dbReference type="PANTHER" id="PTHR38030:SF2">
    <property type="entry name" value="PROTOPORPHYRINOGEN IX DEHYDROGENASE [QUINONE]"/>
    <property type="match status" value="1"/>
</dbReference>
<dbReference type="InterPro" id="IPR008254">
    <property type="entry name" value="Flavodoxin/NO_synth"/>
</dbReference>
<dbReference type="AlphaFoldDB" id="A0A6I0FE31"/>
<dbReference type="OrthoDB" id="2146857at2"/>
<gene>
    <name evidence="2" type="ORF">F8154_04570</name>
</gene>
<evidence type="ECO:0000313" key="2">
    <source>
        <dbReference type="EMBL" id="KAB3536040.1"/>
    </source>
</evidence>
<dbReference type="InterPro" id="IPR026816">
    <property type="entry name" value="Flavodoxin_dom"/>
</dbReference>
<dbReference type="GO" id="GO:0006783">
    <property type="term" value="P:heme biosynthetic process"/>
    <property type="evidence" value="ECO:0007669"/>
    <property type="project" value="TreeGrafter"/>
</dbReference>
<reference evidence="2 3" key="1">
    <citation type="submission" date="2019-10" db="EMBL/GenBank/DDBJ databases">
        <title>Alkaliphilus serpentinus sp. nov. and Alkaliphilus pronyensis sp. nov., two novel anaerobic alkaliphilic species isolated from the serpentinized-hosted hydrothermal field of the Prony Bay (New Caledonia).</title>
        <authorList>
            <person name="Postec A."/>
        </authorList>
    </citation>
    <scope>NUCLEOTIDE SEQUENCE [LARGE SCALE GENOMIC DNA]</scope>
    <source>
        <strain evidence="2 3">LacV</strain>
    </source>
</reference>
<protein>
    <submittedName>
        <fullName evidence="2">Flavodoxin</fullName>
    </submittedName>
</protein>
<dbReference type="GO" id="GO:0010181">
    <property type="term" value="F:FMN binding"/>
    <property type="evidence" value="ECO:0007669"/>
    <property type="project" value="InterPro"/>
</dbReference>
<dbReference type="InterPro" id="IPR029039">
    <property type="entry name" value="Flavoprotein-like_sf"/>
</dbReference>
<dbReference type="GO" id="GO:0009055">
    <property type="term" value="F:electron transfer activity"/>
    <property type="evidence" value="ECO:0007669"/>
    <property type="project" value="InterPro"/>
</dbReference>
<organism evidence="2 3">
    <name type="scientific">Alkaliphilus pronyensis</name>
    <dbReference type="NCBI Taxonomy" id="1482732"/>
    <lineage>
        <taxon>Bacteria</taxon>
        <taxon>Bacillati</taxon>
        <taxon>Bacillota</taxon>
        <taxon>Clostridia</taxon>
        <taxon>Peptostreptococcales</taxon>
        <taxon>Natronincolaceae</taxon>
        <taxon>Alkaliphilus</taxon>
    </lineage>
</organism>
<dbReference type="Proteomes" id="UP000432715">
    <property type="component" value="Unassembled WGS sequence"/>
</dbReference>
<dbReference type="GO" id="GO:0016651">
    <property type="term" value="F:oxidoreductase activity, acting on NAD(P)H"/>
    <property type="evidence" value="ECO:0007669"/>
    <property type="project" value="UniProtKB-ARBA"/>
</dbReference>
<proteinExistence type="predicted"/>
<dbReference type="RefSeq" id="WP_151860419.1">
    <property type="nucleotide sequence ID" value="NZ_WBZC01000013.1"/>
</dbReference>
<dbReference type="PROSITE" id="PS50902">
    <property type="entry name" value="FLAVODOXIN_LIKE"/>
    <property type="match status" value="1"/>
</dbReference>
<accession>A0A6I0FE31</accession>
<keyword evidence="3" id="KW-1185">Reference proteome</keyword>
<dbReference type="GO" id="GO:0070819">
    <property type="term" value="F:menaquinone-dependent protoporphyrinogen oxidase activity"/>
    <property type="evidence" value="ECO:0007669"/>
    <property type="project" value="TreeGrafter"/>
</dbReference>
<dbReference type="SUPFAM" id="SSF52218">
    <property type="entry name" value="Flavoproteins"/>
    <property type="match status" value="1"/>
</dbReference>
<evidence type="ECO:0000259" key="1">
    <source>
        <dbReference type="PROSITE" id="PS50902"/>
    </source>
</evidence>
<dbReference type="Pfam" id="PF12724">
    <property type="entry name" value="Flavodoxin_5"/>
    <property type="match status" value="1"/>
</dbReference>
<dbReference type="PROSITE" id="PS00201">
    <property type="entry name" value="FLAVODOXIN"/>
    <property type="match status" value="1"/>
</dbReference>
<dbReference type="PANTHER" id="PTHR38030">
    <property type="entry name" value="PROTOPORPHYRINOGEN IX DEHYDROGENASE [MENAQUINONE]"/>
    <property type="match status" value="1"/>
</dbReference>
<name>A0A6I0FE31_9FIRM</name>
<dbReference type="EMBL" id="WBZC01000013">
    <property type="protein sequence ID" value="KAB3536040.1"/>
    <property type="molecule type" value="Genomic_DNA"/>
</dbReference>
<dbReference type="InterPro" id="IPR052200">
    <property type="entry name" value="Protoporphyrinogen_IX_DH"/>
</dbReference>
<feature type="domain" description="Flavodoxin-like" evidence="1">
    <location>
        <begin position="3"/>
        <end position="158"/>
    </location>
</feature>
<dbReference type="InterPro" id="IPR001226">
    <property type="entry name" value="Flavodoxin_CS"/>
</dbReference>
<evidence type="ECO:0000313" key="3">
    <source>
        <dbReference type="Proteomes" id="UP000432715"/>
    </source>
</evidence>
<dbReference type="Gene3D" id="3.40.50.360">
    <property type="match status" value="1"/>
</dbReference>
<comment type="caution">
    <text evidence="2">The sequence shown here is derived from an EMBL/GenBank/DDBJ whole genome shotgun (WGS) entry which is preliminary data.</text>
</comment>